<sequence>MYGSLLYLPAGLGDCLAPSQTVWEFPAGAQRRFWHRRRLSWSLQQVLRRSWRLSCIVADCLGVSCRCQCGLCTVSDCLGFSCWYLEGDECSV</sequence>
<dbReference type="AlphaFoldDB" id="A0A9D4BLQ3"/>
<name>A0A9D4BLQ3_DREPO</name>
<protein>
    <submittedName>
        <fullName evidence="1">Uncharacterized protein</fullName>
    </submittedName>
</protein>
<dbReference type="Proteomes" id="UP000828390">
    <property type="component" value="Unassembled WGS sequence"/>
</dbReference>
<reference evidence="1" key="2">
    <citation type="submission" date="2020-11" db="EMBL/GenBank/DDBJ databases">
        <authorList>
            <person name="McCartney M.A."/>
            <person name="Auch B."/>
            <person name="Kono T."/>
            <person name="Mallez S."/>
            <person name="Becker A."/>
            <person name="Gohl D.M."/>
            <person name="Silverstein K.A.T."/>
            <person name="Koren S."/>
            <person name="Bechman K.B."/>
            <person name="Herman A."/>
            <person name="Abrahante J.E."/>
            <person name="Garbe J."/>
        </authorList>
    </citation>
    <scope>NUCLEOTIDE SEQUENCE</scope>
    <source>
        <strain evidence="1">Duluth1</strain>
        <tissue evidence="1">Whole animal</tissue>
    </source>
</reference>
<gene>
    <name evidence="1" type="ORF">DPMN_067887</name>
</gene>
<organism evidence="1 2">
    <name type="scientific">Dreissena polymorpha</name>
    <name type="common">Zebra mussel</name>
    <name type="synonym">Mytilus polymorpha</name>
    <dbReference type="NCBI Taxonomy" id="45954"/>
    <lineage>
        <taxon>Eukaryota</taxon>
        <taxon>Metazoa</taxon>
        <taxon>Spiralia</taxon>
        <taxon>Lophotrochozoa</taxon>
        <taxon>Mollusca</taxon>
        <taxon>Bivalvia</taxon>
        <taxon>Autobranchia</taxon>
        <taxon>Heteroconchia</taxon>
        <taxon>Euheterodonta</taxon>
        <taxon>Imparidentia</taxon>
        <taxon>Neoheterodontei</taxon>
        <taxon>Myida</taxon>
        <taxon>Dreissenoidea</taxon>
        <taxon>Dreissenidae</taxon>
        <taxon>Dreissena</taxon>
    </lineage>
</organism>
<evidence type="ECO:0000313" key="1">
    <source>
        <dbReference type="EMBL" id="KAH3708436.1"/>
    </source>
</evidence>
<evidence type="ECO:0000313" key="2">
    <source>
        <dbReference type="Proteomes" id="UP000828390"/>
    </source>
</evidence>
<reference evidence="1" key="1">
    <citation type="journal article" date="2019" name="bioRxiv">
        <title>The Genome of the Zebra Mussel, Dreissena polymorpha: A Resource for Invasive Species Research.</title>
        <authorList>
            <person name="McCartney M.A."/>
            <person name="Auch B."/>
            <person name="Kono T."/>
            <person name="Mallez S."/>
            <person name="Zhang Y."/>
            <person name="Obille A."/>
            <person name="Becker A."/>
            <person name="Abrahante J.E."/>
            <person name="Garbe J."/>
            <person name="Badalamenti J.P."/>
            <person name="Herman A."/>
            <person name="Mangelson H."/>
            <person name="Liachko I."/>
            <person name="Sullivan S."/>
            <person name="Sone E.D."/>
            <person name="Koren S."/>
            <person name="Silverstein K.A.T."/>
            <person name="Beckman K.B."/>
            <person name="Gohl D.M."/>
        </authorList>
    </citation>
    <scope>NUCLEOTIDE SEQUENCE</scope>
    <source>
        <strain evidence="1">Duluth1</strain>
        <tissue evidence="1">Whole animal</tissue>
    </source>
</reference>
<proteinExistence type="predicted"/>
<comment type="caution">
    <text evidence="1">The sequence shown here is derived from an EMBL/GenBank/DDBJ whole genome shotgun (WGS) entry which is preliminary data.</text>
</comment>
<keyword evidence="2" id="KW-1185">Reference proteome</keyword>
<dbReference type="EMBL" id="JAIWYP010000014">
    <property type="protein sequence ID" value="KAH3708436.1"/>
    <property type="molecule type" value="Genomic_DNA"/>
</dbReference>
<accession>A0A9D4BLQ3</accession>